<name>F0ZMW9_DICPU</name>
<accession>F0ZMW9</accession>
<proteinExistence type="predicted"/>
<dbReference type="OMA" id="RYMSKVI"/>
<sequence length="164" mass="19567">MNSLIKSFTKLSTNSVAINNVVNKRYMSKVIDSVFIPKEIGLNQRRPQLPQPTNARKLTNKRNRQIRQNLKLKNHQKPITDWRLAPPAHLPKFNPENVQPKKEYITSDMFEDTAFGYKQRKHQKLLEKHQEEKRIYAEIKQKRLKRHVEAINKEFERKQSKNNI</sequence>
<keyword evidence="1" id="KW-0175">Coiled coil</keyword>
<dbReference type="EMBL" id="GL871086">
    <property type="protein sequence ID" value="EGC34724.1"/>
    <property type="molecule type" value="Genomic_DNA"/>
</dbReference>
<dbReference type="GeneID" id="10499295"/>
<dbReference type="InParanoid" id="F0ZMW9"/>
<dbReference type="OrthoDB" id="18455at2759"/>
<evidence type="ECO:0000313" key="2">
    <source>
        <dbReference type="EMBL" id="EGC34724.1"/>
    </source>
</evidence>
<dbReference type="eggNOG" id="ENOG502RHWM">
    <property type="taxonomic scope" value="Eukaryota"/>
</dbReference>
<organism evidence="2 3">
    <name type="scientific">Dictyostelium purpureum</name>
    <name type="common">Slime mold</name>
    <dbReference type="NCBI Taxonomy" id="5786"/>
    <lineage>
        <taxon>Eukaryota</taxon>
        <taxon>Amoebozoa</taxon>
        <taxon>Evosea</taxon>
        <taxon>Eumycetozoa</taxon>
        <taxon>Dictyostelia</taxon>
        <taxon>Dictyosteliales</taxon>
        <taxon>Dictyosteliaceae</taxon>
        <taxon>Dictyostelium</taxon>
    </lineage>
</organism>
<reference evidence="3" key="1">
    <citation type="journal article" date="2011" name="Genome Biol.">
        <title>Comparative genomics of the social amoebae Dictyostelium discoideum and Dictyostelium purpureum.</title>
        <authorList>
            <consortium name="US DOE Joint Genome Institute (JGI-PGF)"/>
            <person name="Sucgang R."/>
            <person name="Kuo A."/>
            <person name="Tian X."/>
            <person name="Salerno W."/>
            <person name="Parikh A."/>
            <person name="Feasley C.L."/>
            <person name="Dalin E."/>
            <person name="Tu H."/>
            <person name="Huang E."/>
            <person name="Barry K."/>
            <person name="Lindquist E."/>
            <person name="Shapiro H."/>
            <person name="Bruce D."/>
            <person name="Schmutz J."/>
            <person name="Salamov A."/>
            <person name="Fey P."/>
            <person name="Gaudet P."/>
            <person name="Anjard C."/>
            <person name="Babu M.M."/>
            <person name="Basu S."/>
            <person name="Bushmanova Y."/>
            <person name="van der Wel H."/>
            <person name="Katoh-Kurasawa M."/>
            <person name="Dinh C."/>
            <person name="Coutinho P.M."/>
            <person name="Saito T."/>
            <person name="Elias M."/>
            <person name="Schaap P."/>
            <person name="Kay R.R."/>
            <person name="Henrissat B."/>
            <person name="Eichinger L."/>
            <person name="Rivero F."/>
            <person name="Putnam N.H."/>
            <person name="West C.M."/>
            <person name="Loomis W.F."/>
            <person name="Chisholm R.L."/>
            <person name="Shaulsky G."/>
            <person name="Strassmann J.E."/>
            <person name="Queller D.C."/>
            <person name="Kuspa A."/>
            <person name="Grigoriev I.V."/>
        </authorList>
    </citation>
    <scope>NUCLEOTIDE SEQUENCE [LARGE SCALE GENOMIC DNA]</scope>
    <source>
        <strain evidence="3">QSDP1</strain>
    </source>
</reference>
<dbReference type="FunCoup" id="F0ZMW9">
    <property type="interactions" value="229"/>
</dbReference>
<protein>
    <submittedName>
        <fullName evidence="2">Uncharacterized protein</fullName>
    </submittedName>
</protein>
<dbReference type="Proteomes" id="UP000001064">
    <property type="component" value="Unassembled WGS sequence"/>
</dbReference>
<feature type="coiled-coil region" evidence="1">
    <location>
        <begin position="122"/>
        <end position="161"/>
    </location>
</feature>
<dbReference type="VEuPathDB" id="AmoebaDB:DICPUDRAFT_79543"/>
<dbReference type="KEGG" id="dpp:DICPUDRAFT_79543"/>
<evidence type="ECO:0000313" key="3">
    <source>
        <dbReference type="Proteomes" id="UP000001064"/>
    </source>
</evidence>
<evidence type="ECO:0000256" key="1">
    <source>
        <dbReference type="SAM" id="Coils"/>
    </source>
</evidence>
<gene>
    <name evidence="2" type="ORF">DICPUDRAFT_79543</name>
</gene>
<dbReference type="AlphaFoldDB" id="F0ZMW9"/>
<keyword evidence="3" id="KW-1185">Reference proteome</keyword>
<dbReference type="RefSeq" id="XP_003288765.1">
    <property type="nucleotide sequence ID" value="XM_003288717.1"/>
</dbReference>